<keyword evidence="2" id="KW-1185">Reference proteome</keyword>
<organism evidence="1 2">
    <name type="scientific">Plakobranchus ocellatus</name>
    <dbReference type="NCBI Taxonomy" id="259542"/>
    <lineage>
        <taxon>Eukaryota</taxon>
        <taxon>Metazoa</taxon>
        <taxon>Spiralia</taxon>
        <taxon>Lophotrochozoa</taxon>
        <taxon>Mollusca</taxon>
        <taxon>Gastropoda</taxon>
        <taxon>Heterobranchia</taxon>
        <taxon>Euthyneura</taxon>
        <taxon>Panpulmonata</taxon>
        <taxon>Sacoglossa</taxon>
        <taxon>Placobranchoidea</taxon>
        <taxon>Plakobranchidae</taxon>
        <taxon>Plakobranchus</taxon>
    </lineage>
</organism>
<evidence type="ECO:0000313" key="2">
    <source>
        <dbReference type="Proteomes" id="UP000735302"/>
    </source>
</evidence>
<proteinExistence type="predicted"/>
<name>A0AAV3YV96_9GAST</name>
<dbReference type="AlphaFoldDB" id="A0AAV3YV96"/>
<dbReference type="EMBL" id="BLXT01001713">
    <property type="protein sequence ID" value="GFN87360.1"/>
    <property type="molecule type" value="Genomic_DNA"/>
</dbReference>
<dbReference type="Proteomes" id="UP000735302">
    <property type="component" value="Unassembled WGS sequence"/>
</dbReference>
<accession>A0AAV3YV96</accession>
<reference evidence="1 2" key="1">
    <citation type="journal article" date="2021" name="Elife">
        <title>Chloroplast acquisition without the gene transfer in kleptoplastic sea slugs, Plakobranchus ocellatus.</title>
        <authorList>
            <person name="Maeda T."/>
            <person name="Takahashi S."/>
            <person name="Yoshida T."/>
            <person name="Shimamura S."/>
            <person name="Takaki Y."/>
            <person name="Nagai Y."/>
            <person name="Toyoda A."/>
            <person name="Suzuki Y."/>
            <person name="Arimoto A."/>
            <person name="Ishii H."/>
            <person name="Satoh N."/>
            <person name="Nishiyama T."/>
            <person name="Hasebe M."/>
            <person name="Maruyama T."/>
            <person name="Minagawa J."/>
            <person name="Obokata J."/>
            <person name="Shigenobu S."/>
        </authorList>
    </citation>
    <scope>NUCLEOTIDE SEQUENCE [LARGE SCALE GENOMIC DNA]</scope>
</reference>
<gene>
    <name evidence="1" type="ORF">PoB_001386600</name>
</gene>
<comment type="caution">
    <text evidence="1">The sequence shown here is derived from an EMBL/GenBank/DDBJ whole genome shotgun (WGS) entry which is preliminary data.</text>
</comment>
<sequence length="369" mass="42257">MIRPFLRRLNSLKPAKAMRILFTALVKSNQRVFTLCLLYLAGLTTAQATIYNLCTSRFEVALAPQCFKPFGVDFQGLLFVFNRNRTGAIPSGYTFQTFVDFLCSTQMQDNVISCVLKLMQRHSRAQCSTRDRLGVFSKGHQMTAFFDTTCRKQCEQAARQTLKQCFAAINANPDPILNQKASITADKFTVIGTTQSDYDNFCKNRQKLFSCLNPLSNTCPSLLQRLYTHWVNVEAMANATDILCADRAQYFQALQCFSNKRPALLRCGRRTETAVRKVRSGRYQTGDIPPSQYMDELCKSKLLQIYCELWGYSKLCSEENIKLRRSVECASLPEPCRIVRIRPQKHMSPLRKRLKVDIRFLFKVNCGKN</sequence>
<evidence type="ECO:0000313" key="1">
    <source>
        <dbReference type="EMBL" id="GFN87360.1"/>
    </source>
</evidence>
<protein>
    <submittedName>
        <fullName evidence="1">Uncharacterized protein</fullName>
    </submittedName>
</protein>